<dbReference type="EMBL" id="DTMF01000117">
    <property type="protein sequence ID" value="HGF33613.1"/>
    <property type="molecule type" value="Genomic_DNA"/>
</dbReference>
<evidence type="ECO:0000259" key="7">
    <source>
        <dbReference type="Pfam" id="PF17827"/>
    </source>
</evidence>
<dbReference type="AlphaFoldDB" id="A0A7C3Z9K9"/>
<dbReference type="Gene3D" id="1.10.8.10">
    <property type="entry name" value="DNA helicase RuvA subunit, C-terminal domain"/>
    <property type="match status" value="1"/>
</dbReference>
<sequence>MPTGQSPWTILTLLRWTSRHFEEKGVSEPRASAEILLAHTLGLSRLDLYLRHDQPLTPEELARFKALIVRRRLGEPVAYLTGHKEFWSLDFLVTPAVLIPRPETEVLVEAVLHVLRGGGQGLQASAPSSETPPPTPYRASGREFEGRAREPRSPGPPLNPPLALDVGAGSGAVVVALAREMPDSAWVAVDISLAALQVARENARRHGVAERIAFLQGDLLAAIRPEPGFGLIVANLPYVPRKEWERLPKEIRDYEPKEALLGGEDGLALLAHLCREAHRYLHPGGWLALEMGLGQAEQVMGFLDETGAYDTLKTADDYQGIKRVVLARRS</sequence>
<accession>A0A7C3Z9K9</accession>
<dbReference type="Pfam" id="PF17827">
    <property type="entry name" value="PrmC_N"/>
    <property type="match status" value="1"/>
</dbReference>
<feature type="binding site" evidence="4">
    <location>
        <position position="190"/>
    </location>
    <ligand>
        <name>S-adenosyl-L-methionine</name>
        <dbReference type="ChEBI" id="CHEBI:59789"/>
    </ligand>
</feature>
<reference evidence="8" key="1">
    <citation type="journal article" date="2020" name="mSystems">
        <title>Genome- and Community-Level Interaction Insights into Carbon Utilization and Element Cycling Functions of Hydrothermarchaeota in Hydrothermal Sediment.</title>
        <authorList>
            <person name="Zhou Z."/>
            <person name="Liu Y."/>
            <person name="Xu W."/>
            <person name="Pan J."/>
            <person name="Luo Z.H."/>
            <person name="Li M."/>
        </authorList>
    </citation>
    <scope>NUCLEOTIDE SEQUENCE [LARGE SCALE GENOMIC DNA]</scope>
    <source>
        <strain evidence="8">SpSt-897</strain>
    </source>
</reference>
<dbReference type="InterPro" id="IPR050320">
    <property type="entry name" value="N5-glutamine_MTase"/>
</dbReference>
<keyword evidence="1 4" id="KW-0489">Methyltransferase</keyword>
<comment type="catalytic activity">
    <reaction evidence="4">
        <text>L-glutaminyl-[peptide chain release factor] + S-adenosyl-L-methionine = N(5)-methyl-L-glutaminyl-[peptide chain release factor] + S-adenosyl-L-homocysteine + H(+)</text>
        <dbReference type="Rhea" id="RHEA:42896"/>
        <dbReference type="Rhea" id="RHEA-COMP:10271"/>
        <dbReference type="Rhea" id="RHEA-COMP:10272"/>
        <dbReference type="ChEBI" id="CHEBI:15378"/>
        <dbReference type="ChEBI" id="CHEBI:30011"/>
        <dbReference type="ChEBI" id="CHEBI:57856"/>
        <dbReference type="ChEBI" id="CHEBI:59789"/>
        <dbReference type="ChEBI" id="CHEBI:61891"/>
        <dbReference type="EC" id="2.1.1.297"/>
    </reaction>
</comment>
<comment type="caution">
    <text evidence="4">Lacks conserved residue(s) required for the propagation of feature annotation.</text>
</comment>
<evidence type="ECO:0000259" key="6">
    <source>
        <dbReference type="Pfam" id="PF13649"/>
    </source>
</evidence>
<gene>
    <name evidence="4" type="primary">prmC</name>
    <name evidence="8" type="ORF">ENW96_04375</name>
</gene>
<comment type="caution">
    <text evidence="8">The sequence shown here is derived from an EMBL/GenBank/DDBJ whole genome shotgun (WGS) entry which is preliminary data.</text>
</comment>
<dbReference type="InterPro" id="IPR029063">
    <property type="entry name" value="SAM-dependent_MTases_sf"/>
</dbReference>
<evidence type="ECO:0000256" key="1">
    <source>
        <dbReference type="ARBA" id="ARBA00022603"/>
    </source>
</evidence>
<dbReference type="InterPro" id="IPR019874">
    <property type="entry name" value="RF_methyltr_PrmC"/>
</dbReference>
<dbReference type="SUPFAM" id="SSF53335">
    <property type="entry name" value="S-adenosyl-L-methionine-dependent methyltransferases"/>
    <property type="match status" value="1"/>
</dbReference>
<dbReference type="InterPro" id="IPR004556">
    <property type="entry name" value="HemK-like"/>
</dbReference>
<dbReference type="NCBIfam" id="TIGR00536">
    <property type="entry name" value="hemK_fam"/>
    <property type="match status" value="1"/>
</dbReference>
<feature type="domain" description="Methyltransferase" evidence="6">
    <location>
        <begin position="164"/>
        <end position="252"/>
    </location>
</feature>
<dbReference type="Gene3D" id="3.40.50.150">
    <property type="entry name" value="Vaccinia Virus protein VP39"/>
    <property type="match status" value="1"/>
</dbReference>
<protein>
    <recommendedName>
        <fullName evidence="4">Release factor glutamine methyltransferase</fullName>
        <shortName evidence="4">RF MTase</shortName>
        <ecNumber evidence="4">2.1.1.297</ecNumber>
    </recommendedName>
    <alternativeName>
        <fullName evidence="4">N5-glutamine methyltransferase PrmC</fullName>
    </alternativeName>
    <alternativeName>
        <fullName evidence="4">Protein-(glutamine-N5) MTase PrmC</fullName>
    </alternativeName>
    <alternativeName>
        <fullName evidence="4">Protein-glutamine N-methyltransferase PrmC</fullName>
    </alternativeName>
</protein>
<dbReference type="GO" id="GO:0102559">
    <property type="term" value="F:peptide chain release factor N(5)-glutamine methyltransferase activity"/>
    <property type="evidence" value="ECO:0007669"/>
    <property type="project" value="UniProtKB-EC"/>
</dbReference>
<keyword evidence="2 4" id="KW-0808">Transferase</keyword>
<feature type="region of interest" description="Disordered" evidence="5">
    <location>
        <begin position="121"/>
        <end position="162"/>
    </location>
</feature>
<evidence type="ECO:0000313" key="8">
    <source>
        <dbReference type="EMBL" id="HGF33613.1"/>
    </source>
</evidence>
<keyword evidence="3 4" id="KW-0949">S-adenosyl-L-methionine</keyword>
<feature type="domain" description="Release factor glutamine methyltransferase N-terminal" evidence="7">
    <location>
        <begin position="13"/>
        <end position="82"/>
    </location>
</feature>
<dbReference type="HAMAP" id="MF_02126">
    <property type="entry name" value="RF_methyltr_PrmC"/>
    <property type="match status" value="1"/>
</dbReference>
<dbReference type="InterPro" id="IPR040758">
    <property type="entry name" value="PrmC_N"/>
</dbReference>
<comment type="similarity">
    <text evidence="4">Belongs to the protein N5-glutamine methyltransferase family. PrmC subfamily.</text>
</comment>
<dbReference type="PANTHER" id="PTHR18895">
    <property type="entry name" value="HEMK METHYLTRANSFERASE"/>
    <property type="match status" value="1"/>
</dbReference>
<evidence type="ECO:0000256" key="4">
    <source>
        <dbReference type="HAMAP-Rule" id="MF_02126"/>
    </source>
</evidence>
<evidence type="ECO:0000256" key="5">
    <source>
        <dbReference type="SAM" id="MobiDB-lite"/>
    </source>
</evidence>
<comment type="function">
    <text evidence="4">Methylates the class 1 translation termination release factors RF1/PrfA and RF2/PrfB on the glutamine residue of the universally conserved GGQ motif.</text>
</comment>
<proteinExistence type="inferred from homology"/>
<feature type="compositionally biased region" description="Basic and acidic residues" evidence="5">
    <location>
        <begin position="140"/>
        <end position="152"/>
    </location>
</feature>
<dbReference type="EC" id="2.1.1.297" evidence="4"/>
<evidence type="ECO:0000256" key="2">
    <source>
        <dbReference type="ARBA" id="ARBA00022679"/>
    </source>
</evidence>
<dbReference type="InterPro" id="IPR041698">
    <property type="entry name" value="Methyltransf_25"/>
</dbReference>
<feature type="binding site" evidence="4">
    <location>
        <begin position="167"/>
        <end position="171"/>
    </location>
    <ligand>
        <name>S-adenosyl-L-methionine</name>
        <dbReference type="ChEBI" id="CHEBI:59789"/>
    </ligand>
</feature>
<evidence type="ECO:0000256" key="3">
    <source>
        <dbReference type="ARBA" id="ARBA00022691"/>
    </source>
</evidence>
<dbReference type="Pfam" id="PF13649">
    <property type="entry name" value="Methyltransf_25"/>
    <property type="match status" value="1"/>
</dbReference>
<name>A0A7C3Z9K9_9BACT</name>
<dbReference type="CDD" id="cd02440">
    <property type="entry name" value="AdoMet_MTases"/>
    <property type="match status" value="1"/>
</dbReference>
<dbReference type="PANTHER" id="PTHR18895:SF74">
    <property type="entry name" value="MTRF1L RELEASE FACTOR GLUTAMINE METHYLTRANSFERASE"/>
    <property type="match status" value="1"/>
</dbReference>
<dbReference type="GO" id="GO:0032259">
    <property type="term" value="P:methylation"/>
    <property type="evidence" value="ECO:0007669"/>
    <property type="project" value="UniProtKB-KW"/>
</dbReference>
<feature type="binding site" evidence="4">
    <location>
        <position position="235"/>
    </location>
    <ligand>
        <name>S-adenosyl-L-methionine</name>
        <dbReference type="ChEBI" id="CHEBI:59789"/>
    </ligand>
</feature>
<organism evidence="8">
    <name type="scientific">Desulfobacca acetoxidans</name>
    <dbReference type="NCBI Taxonomy" id="60893"/>
    <lineage>
        <taxon>Bacteria</taxon>
        <taxon>Pseudomonadati</taxon>
        <taxon>Thermodesulfobacteriota</taxon>
        <taxon>Desulfobaccia</taxon>
        <taxon>Desulfobaccales</taxon>
        <taxon>Desulfobaccaceae</taxon>
        <taxon>Desulfobacca</taxon>
    </lineage>
</organism>